<dbReference type="PROSITE" id="PS50111">
    <property type="entry name" value="CHEMOTAXIS_TRANSDUC_2"/>
    <property type="match status" value="1"/>
</dbReference>
<dbReference type="EMBL" id="CP071182">
    <property type="protein sequence ID" value="QSO46526.1"/>
    <property type="molecule type" value="Genomic_DNA"/>
</dbReference>
<evidence type="ECO:0000313" key="4">
    <source>
        <dbReference type="EMBL" id="QSO46526.1"/>
    </source>
</evidence>
<reference evidence="4 5" key="1">
    <citation type="submission" date="2021-02" db="EMBL/GenBank/DDBJ databases">
        <title>Alicyclobacillus curvatus sp. nov. and Alicyclobacillus mengziensis sp. nov., two acidophilic bacteria isolated from acid mine drainage.</title>
        <authorList>
            <person name="Huang Y."/>
        </authorList>
    </citation>
    <scope>NUCLEOTIDE SEQUENCE [LARGE SCALE GENOMIC DNA]</scope>
    <source>
        <strain evidence="4 5">S30H14</strain>
    </source>
</reference>
<dbReference type="RefSeq" id="WP_206655895.1">
    <property type="nucleotide sequence ID" value="NZ_CP071182.1"/>
</dbReference>
<evidence type="ECO:0000256" key="2">
    <source>
        <dbReference type="PROSITE-ProRule" id="PRU00284"/>
    </source>
</evidence>
<dbReference type="InterPro" id="IPR004089">
    <property type="entry name" value="MCPsignal_dom"/>
</dbReference>
<dbReference type="KEGG" id="afx:JZ786_18975"/>
<organism evidence="4 5">
    <name type="scientific">Alicyclobacillus mengziensis</name>
    <dbReference type="NCBI Taxonomy" id="2931921"/>
    <lineage>
        <taxon>Bacteria</taxon>
        <taxon>Bacillati</taxon>
        <taxon>Bacillota</taxon>
        <taxon>Bacilli</taxon>
        <taxon>Bacillales</taxon>
        <taxon>Alicyclobacillaceae</taxon>
        <taxon>Alicyclobacillus</taxon>
    </lineage>
</organism>
<name>A0A9X7VWU4_9BACL</name>
<dbReference type="PANTHER" id="PTHR32089">
    <property type="entry name" value="METHYL-ACCEPTING CHEMOTAXIS PROTEIN MCPB"/>
    <property type="match status" value="1"/>
</dbReference>
<dbReference type="AlphaFoldDB" id="A0A9X7VWU4"/>
<dbReference type="PANTHER" id="PTHR32089:SF112">
    <property type="entry name" value="LYSOZYME-LIKE PROTEIN-RELATED"/>
    <property type="match status" value="1"/>
</dbReference>
<gene>
    <name evidence="4" type="ORF">JZ786_18975</name>
</gene>
<protein>
    <submittedName>
        <fullName evidence="4">Methyl-accepting chemotaxis protein</fullName>
    </submittedName>
</protein>
<accession>A0A9X7VWU4</accession>
<dbReference type="GO" id="GO:0016020">
    <property type="term" value="C:membrane"/>
    <property type="evidence" value="ECO:0007669"/>
    <property type="project" value="InterPro"/>
</dbReference>
<dbReference type="Pfam" id="PF00015">
    <property type="entry name" value="MCPsignal"/>
    <property type="match status" value="1"/>
</dbReference>
<keyword evidence="5" id="KW-1185">Reference proteome</keyword>
<evidence type="ECO:0000256" key="1">
    <source>
        <dbReference type="ARBA" id="ARBA00023224"/>
    </source>
</evidence>
<dbReference type="SUPFAM" id="SSF58104">
    <property type="entry name" value="Methyl-accepting chemotaxis protein (MCP) signaling domain"/>
    <property type="match status" value="1"/>
</dbReference>
<feature type="domain" description="Methyl-accepting transducer" evidence="3">
    <location>
        <begin position="105"/>
        <end position="274"/>
    </location>
</feature>
<dbReference type="Gene3D" id="1.10.287.950">
    <property type="entry name" value="Methyl-accepting chemotaxis protein"/>
    <property type="match status" value="1"/>
</dbReference>
<evidence type="ECO:0000259" key="3">
    <source>
        <dbReference type="PROSITE" id="PS50111"/>
    </source>
</evidence>
<sequence>MAAVLHNLIQVSNEVHALMPYAQLSITDTEMYIHAIPGDNFFLEVFSAGHTFLDGSIAQQTVTTGKVVTRMGNNKLTGGIPYQGTGVPLYEDGILVGALCMFYATTNREAMQNMSEDIGATVEELHSTLESFRSSMEALTRAAEVMDRDSAQMGEASTRIHNVTDFIAKVSSKTKLLGFNAAIEAVHAREYGAGFTVIAAEVGRLSEEVTKSVSEIKDTTDHLVYSLERVQTQIRDVFWRIQEGYEATETFSSVSGQLVRLSERLQDLSQIIKM</sequence>
<dbReference type="GO" id="GO:0007165">
    <property type="term" value="P:signal transduction"/>
    <property type="evidence" value="ECO:0007669"/>
    <property type="project" value="UniProtKB-KW"/>
</dbReference>
<dbReference type="Proteomes" id="UP000663505">
    <property type="component" value="Chromosome"/>
</dbReference>
<keyword evidence="1 2" id="KW-0807">Transducer</keyword>
<evidence type="ECO:0000313" key="5">
    <source>
        <dbReference type="Proteomes" id="UP000663505"/>
    </source>
</evidence>
<proteinExistence type="predicted"/>